<dbReference type="EMBL" id="JALLBG020000214">
    <property type="protein sequence ID" value="KAL3759034.1"/>
    <property type="molecule type" value="Genomic_DNA"/>
</dbReference>
<feature type="signal peptide" evidence="17">
    <location>
        <begin position="1"/>
        <end position="26"/>
    </location>
</feature>
<feature type="transmembrane region" description="Helical" evidence="16">
    <location>
        <begin position="42"/>
        <end position="59"/>
    </location>
</feature>
<dbReference type="GO" id="GO:0005524">
    <property type="term" value="F:ATP binding"/>
    <property type="evidence" value="ECO:0007669"/>
    <property type="project" value="UniProtKB-KW"/>
</dbReference>
<organism evidence="19 20">
    <name type="scientific">Discostella pseudostelligera</name>
    <dbReference type="NCBI Taxonomy" id="259834"/>
    <lineage>
        <taxon>Eukaryota</taxon>
        <taxon>Sar</taxon>
        <taxon>Stramenopiles</taxon>
        <taxon>Ochrophyta</taxon>
        <taxon>Bacillariophyta</taxon>
        <taxon>Coscinodiscophyceae</taxon>
        <taxon>Thalassiosirophycidae</taxon>
        <taxon>Stephanodiscales</taxon>
        <taxon>Stephanodiscaceae</taxon>
        <taxon>Discostella</taxon>
    </lineage>
</organism>
<dbReference type="InterPro" id="IPR003960">
    <property type="entry name" value="ATPase_AAA_CS"/>
</dbReference>
<evidence type="ECO:0000256" key="2">
    <source>
        <dbReference type="ARBA" id="ARBA00004141"/>
    </source>
</evidence>
<protein>
    <recommendedName>
        <fullName evidence="18">AAA+ ATPase domain-containing protein</fullName>
    </recommendedName>
</protein>
<evidence type="ECO:0000256" key="17">
    <source>
        <dbReference type="SAM" id="SignalP"/>
    </source>
</evidence>
<comment type="caution">
    <text evidence="19">The sequence shown here is derived from an EMBL/GenBank/DDBJ whole genome shotgun (WGS) entry which is preliminary data.</text>
</comment>
<dbReference type="InterPro" id="IPR027417">
    <property type="entry name" value="P-loop_NTPase"/>
</dbReference>
<dbReference type="AlphaFoldDB" id="A0ABD3M4X5"/>
<reference evidence="19 20" key="1">
    <citation type="submission" date="2024-10" db="EMBL/GenBank/DDBJ databases">
        <title>Updated reference genomes for cyclostephanoid diatoms.</title>
        <authorList>
            <person name="Roberts W.R."/>
            <person name="Alverson A.J."/>
        </authorList>
    </citation>
    <scope>NUCLEOTIDE SEQUENCE [LARGE SCALE GENOMIC DNA]</scope>
    <source>
        <strain evidence="19 20">AJA232-27</strain>
    </source>
</reference>
<keyword evidence="11 16" id="KW-1133">Transmembrane helix</keyword>
<keyword evidence="12" id="KW-0482">Metalloprotease</keyword>
<dbReference type="Pfam" id="PF17862">
    <property type="entry name" value="AAA_lid_3"/>
    <property type="match status" value="1"/>
</dbReference>
<keyword evidence="4 16" id="KW-0812">Transmembrane</keyword>
<gene>
    <name evidence="19" type="ORF">ACHAWU_008643</name>
</gene>
<dbReference type="InterPro" id="IPR003593">
    <property type="entry name" value="AAA+_ATPase"/>
</dbReference>
<dbReference type="Gene3D" id="1.10.8.60">
    <property type="match status" value="1"/>
</dbReference>
<name>A0ABD3M4X5_9STRA</name>
<accession>A0ABD3M4X5</accession>
<evidence type="ECO:0000256" key="9">
    <source>
        <dbReference type="ARBA" id="ARBA00022840"/>
    </source>
</evidence>
<evidence type="ECO:0000256" key="4">
    <source>
        <dbReference type="ARBA" id="ARBA00022692"/>
    </source>
</evidence>
<feature type="chain" id="PRO_5044886159" description="AAA+ ATPase domain-containing protein" evidence="17">
    <location>
        <begin position="27"/>
        <end position="632"/>
    </location>
</feature>
<dbReference type="SUPFAM" id="SSF52540">
    <property type="entry name" value="P-loop containing nucleoside triphosphate hydrolases"/>
    <property type="match status" value="1"/>
</dbReference>
<feature type="region of interest" description="Disordered" evidence="15">
    <location>
        <begin position="83"/>
        <end position="107"/>
    </location>
</feature>
<evidence type="ECO:0000256" key="1">
    <source>
        <dbReference type="ARBA" id="ARBA00001947"/>
    </source>
</evidence>
<dbReference type="PANTHER" id="PTHR23076:SF97">
    <property type="entry name" value="ATP-DEPENDENT ZINC METALLOPROTEASE YME1L1"/>
    <property type="match status" value="1"/>
</dbReference>
<keyword evidence="7" id="KW-0378">Hydrolase</keyword>
<keyword evidence="8" id="KW-0862">Zinc</keyword>
<evidence type="ECO:0000256" key="3">
    <source>
        <dbReference type="ARBA" id="ARBA00022670"/>
    </source>
</evidence>
<evidence type="ECO:0000256" key="8">
    <source>
        <dbReference type="ARBA" id="ARBA00022833"/>
    </source>
</evidence>
<dbReference type="SMART" id="SM00382">
    <property type="entry name" value="AAA"/>
    <property type="match status" value="1"/>
</dbReference>
<evidence type="ECO:0000256" key="6">
    <source>
        <dbReference type="ARBA" id="ARBA00022741"/>
    </source>
</evidence>
<evidence type="ECO:0000256" key="15">
    <source>
        <dbReference type="SAM" id="MobiDB-lite"/>
    </source>
</evidence>
<evidence type="ECO:0000313" key="20">
    <source>
        <dbReference type="Proteomes" id="UP001530293"/>
    </source>
</evidence>
<dbReference type="GO" id="GO:0046872">
    <property type="term" value="F:metal ion binding"/>
    <property type="evidence" value="ECO:0007669"/>
    <property type="project" value="UniProtKB-KW"/>
</dbReference>
<evidence type="ECO:0000313" key="19">
    <source>
        <dbReference type="EMBL" id="KAL3759034.1"/>
    </source>
</evidence>
<keyword evidence="6 14" id="KW-0547">Nucleotide-binding</keyword>
<dbReference type="Gene3D" id="3.40.50.300">
    <property type="entry name" value="P-loop containing nucleotide triphosphate hydrolases"/>
    <property type="match status" value="1"/>
</dbReference>
<dbReference type="GO" id="GO:0016020">
    <property type="term" value="C:membrane"/>
    <property type="evidence" value="ECO:0007669"/>
    <property type="project" value="UniProtKB-SubCell"/>
</dbReference>
<comment type="subcellular location">
    <subcellularLocation>
        <location evidence="2">Membrane</location>
        <topology evidence="2">Multi-pass membrane protein</topology>
    </subcellularLocation>
</comment>
<evidence type="ECO:0000256" key="7">
    <source>
        <dbReference type="ARBA" id="ARBA00022801"/>
    </source>
</evidence>
<keyword evidence="13 16" id="KW-0472">Membrane</keyword>
<evidence type="ECO:0000256" key="11">
    <source>
        <dbReference type="ARBA" id="ARBA00022989"/>
    </source>
</evidence>
<keyword evidence="10" id="KW-0809">Transit peptide</keyword>
<dbReference type="GO" id="GO:0006508">
    <property type="term" value="P:proteolysis"/>
    <property type="evidence" value="ECO:0007669"/>
    <property type="project" value="UniProtKB-KW"/>
</dbReference>
<evidence type="ECO:0000256" key="16">
    <source>
        <dbReference type="SAM" id="Phobius"/>
    </source>
</evidence>
<keyword evidence="3" id="KW-0645">Protease</keyword>
<dbReference type="PANTHER" id="PTHR23076">
    <property type="entry name" value="METALLOPROTEASE M41 FTSH"/>
    <property type="match status" value="1"/>
</dbReference>
<evidence type="ECO:0000259" key="18">
    <source>
        <dbReference type="SMART" id="SM00382"/>
    </source>
</evidence>
<dbReference type="InterPro" id="IPR003959">
    <property type="entry name" value="ATPase_AAA_core"/>
</dbReference>
<feature type="domain" description="AAA+ ATPase" evidence="18">
    <location>
        <begin position="370"/>
        <end position="513"/>
    </location>
</feature>
<evidence type="ECO:0000256" key="12">
    <source>
        <dbReference type="ARBA" id="ARBA00023049"/>
    </source>
</evidence>
<feature type="transmembrane region" description="Helical" evidence="16">
    <location>
        <begin position="145"/>
        <end position="162"/>
    </location>
</feature>
<dbReference type="Proteomes" id="UP001530293">
    <property type="component" value="Unassembled WGS sequence"/>
</dbReference>
<proteinExistence type="inferred from homology"/>
<comment type="cofactor">
    <cofactor evidence="1">
        <name>Zn(2+)</name>
        <dbReference type="ChEBI" id="CHEBI:29105"/>
    </cofactor>
</comment>
<comment type="similarity">
    <text evidence="14">Belongs to the AAA ATPase family.</text>
</comment>
<dbReference type="PROSITE" id="PS00674">
    <property type="entry name" value="AAA"/>
    <property type="match status" value="1"/>
</dbReference>
<keyword evidence="20" id="KW-1185">Reference proteome</keyword>
<evidence type="ECO:0000256" key="5">
    <source>
        <dbReference type="ARBA" id="ARBA00022723"/>
    </source>
</evidence>
<dbReference type="FunFam" id="3.40.50.300:FF:000277">
    <property type="entry name" value="ATP-dependent zinc metalloprotease FtsH"/>
    <property type="match status" value="1"/>
</dbReference>
<sequence>MTIRRHYSVTRVVLSLLLLVLAPTHALQIPSRTSHQHYRLRLRPIPSAAAVAVGSHYLISSQQLSHRSYTKSAQSPVVLFSSSDNNTPQLELENNTSDGNNKSPQKWQQSIQSMKRAILSFINLLITAPSKIRTYYGKLTTRSKIILSIQLLALGLIFGIGLKTTSAVRANSANRPVEVSYSTFLDLVDVNGKGHLPGKHPALKLENVIISKDRVNFKVITDTDKHAKAILDKKLVQANDVSVRPISLSQKTIYAMKPPASQELIDTLREHEVPFRAASTKASNGLATAARVSIFALYVLFLRKMYQTMSGRGGSGSGSEAPGKLATFSQGDTLVSFADIEGIDDAKFEVMELVDTLRNPKKYEIMGARAPTGLLLEGPPGTGKTMLARATAATAGVPLLYCSGSDFVEMFVGRGAARVRNTFARAARLSPCIIFIDELDALGKSRDLGGLGANFRSNDEAEQTLNQLLACMDGLDSSKRVCVLAATNRREVLDPALVRPGRFDRIIKVNLPDIQGRERILRVHATKLPGFTECKGIDDKRPGSLGIGSSVDLSAVAAVTRGLCGADLEFIVNEAAIRAVRRVSSKLRAGTDPASITPTVTAEDFEKSVLDFYEMRKPKGGVGDILSNVLGM</sequence>
<keyword evidence="9 14" id="KW-0067">ATP-binding</keyword>
<keyword evidence="17" id="KW-0732">Signal</keyword>
<evidence type="ECO:0000256" key="10">
    <source>
        <dbReference type="ARBA" id="ARBA00022946"/>
    </source>
</evidence>
<evidence type="ECO:0000256" key="14">
    <source>
        <dbReference type="RuleBase" id="RU003651"/>
    </source>
</evidence>
<dbReference type="GO" id="GO:0008237">
    <property type="term" value="F:metallopeptidase activity"/>
    <property type="evidence" value="ECO:0007669"/>
    <property type="project" value="UniProtKB-KW"/>
</dbReference>
<dbReference type="CDD" id="cd19501">
    <property type="entry name" value="RecA-like_FtsH"/>
    <property type="match status" value="1"/>
</dbReference>
<dbReference type="Pfam" id="PF00004">
    <property type="entry name" value="AAA"/>
    <property type="match status" value="1"/>
</dbReference>
<evidence type="ECO:0000256" key="13">
    <source>
        <dbReference type="ARBA" id="ARBA00023136"/>
    </source>
</evidence>
<keyword evidence="5" id="KW-0479">Metal-binding</keyword>
<dbReference type="InterPro" id="IPR041569">
    <property type="entry name" value="AAA_lid_3"/>
</dbReference>